<dbReference type="GO" id="GO:0006270">
    <property type="term" value="P:DNA replication initiation"/>
    <property type="evidence" value="ECO:0007669"/>
    <property type="project" value="TreeGrafter"/>
</dbReference>
<dbReference type="EMBL" id="KZ308136">
    <property type="protein sequence ID" value="KAG8222520.1"/>
    <property type="molecule type" value="Genomic_DNA"/>
</dbReference>
<comment type="caution">
    <text evidence="4">The sequence shown here is derived from an EMBL/GenBank/DDBJ whole genome shotgun (WGS) entry which is preliminary data.</text>
</comment>
<dbReference type="SMART" id="SM00292">
    <property type="entry name" value="BRCT"/>
    <property type="match status" value="2"/>
</dbReference>
<feature type="region of interest" description="Disordered" evidence="2">
    <location>
        <begin position="83"/>
        <end position="102"/>
    </location>
</feature>
<evidence type="ECO:0000256" key="1">
    <source>
        <dbReference type="ARBA" id="ARBA00022737"/>
    </source>
</evidence>
<keyword evidence="5" id="KW-1185">Reference proteome</keyword>
<dbReference type="Gene3D" id="3.40.50.10190">
    <property type="entry name" value="BRCT domain"/>
    <property type="match status" value="3"/>
</dbReference>
<dbReference type="PROSITE" id="PS50172">
    <property type="entry name" value="BRCT"/>
    <property type="match status" value="2"/>
</dbReference>
<organism evidence="4 5">
    <name type="scientific">Ladona fulva</name>
    <name type="common">Scarce chaser dragonfly</name>
    <name type="synonym">Libellula fulva</name>
    <dbReference type="NCBI Taxonomy" id="123851"/>
    <lineage>
        <taxon>Eukaryota</taxon>
        <taxon>Metazoa</taxon>
        <taxon>Ecdysozoa</taxon>
        <taxon>Arthropoda</taxon>
        <taxon>Hexapoda</taxon>
        <taxon>Insecta</taxon>
        <taxon>Pterygota</taxon>
        <taxon>Palaeoptera</taxon>
        <taxon>Odonata</taxon>
        <taxon>Epiprocta</taxon>
        <taxon>Anisoptera</taxon>
        <taxon>Libelluloidea</taxon>
        <taxon>Libellulidae</taxon>
        <taxon>Ladona</taxon>
    </lineage>
</organism>
<feature type="compositionally biased region" description="Polar residues" evidence="2">
    <location>
        <begin position="612"/>
        <end position="627"/>
    </location>
</feature>
<evidence type="ECO:0000313" key="5">
    <source>
        <dbReference type="Proteomes" id="UP000792457"/>
    </source>
</evidence>
<gene>
    <name evidence="4" type="ORF">J437_LFUL004556</name>
</gene>
<feature type="domain" description="BRCT" evidence="3">
    <location>
        <begin position="402"/>
        <end position="485"/>
    </location>
</feature>
<sequence length="652" mass="72535">MKFVVAGFNRDEEDLQVGEELQQMLNEYGGTVVVKRFRGIPDYGIVPIEGAQLPCTVGEVVTHLWLQVCDNIDAKTKLELVTSESNQEDVNEGKRKRKREDCHDQDKVVPVEYYHRPLSLEPECRPLQGCEVFSKKDNPEKNAVASTHLICPTPEGNKFAAAVKWGIPAVTKDWLLSCAQKRQKVPEHDYAVTYTSANVVPSTPASMSVSTTISKETTVLKKILPLGDENENSNQKPSASCSETEGERISAVQIVQNENEETERTQNSGVKTPCIARMLSYSCEKSLEEQKEEVSVKGLPVPAPKVDELRKERSFAGYNFTPPSSAGNVSIGSIKRGLDFGNVSARNLECGDPEESFGKKVKGSQDMTPGTPYGCIFEADPSNSTKKAWKKWVDEPTEKNPRRAKPLHSVIAYIWKELPQKQREELSIKIDSLGGTVLNSYSDSITHAIFLGEESENFSEYKAAKKAGKILVAPAWVEFCATEGEHKDEALFPPSDYKLGDILGPGVKWESLKSGKNAALQKLSVLKTVEDESNSLQKKNSLEGVKEPFREPEVQMQLRKLDHILAEEKVSPMERVRKTRLSCSGLREDRLSSPRYSNSPSSRNCANPPSPNTQGSANEVVSWQENPISEEVMRKMVERKANDEQDTQISIN</sequence>
<evidence type="ECO:0000313" key="4">
    <source>
        <dbReference type="EMBL" id="KAG8222520.1"/>
    </source>
</evidence>
<evidence type="ECO:0000259" key="3">
    <source>
        <dbReference type="PROSITE" id="PS50172"/>
    </source>
</evidence>
<dbReference type="Pfam" id="PF00533">
    <property type="entry name" value="BRCT"/>
    <property type="match status" value="1"/>
</dbReference>
<dbReference type="AlphaFoldDB" id="A0A8K0JTR3"/>
<dbReference type="GO" id="GO:0033314">
    <property type="term" value="P:mitotic DNA replication checkpoint signaling"/>
    <property type="evidence" value="ECO:0007669"/>
    <property type="project" value="TreeGrafter"/>
</dbReference>
<protein>
    <recommendedName>
        <fullName evidence="3">BRCT domain-containing protein</fullName>
    </recommendedName>
</protein>
<dbReference type="Pfam" id="PF12738">
    <property type="entry name" value="PTCB-BRCT"/>
    <property type="match status" value="1"/>
</dbReference>
<dbReference type="InterPro" id="IPR001357">
    <property type="entry name" value="BRCT_dom"/>
</dbReference>
<reference evidence="4" key="2">
    <citation type="submission" date="2017-10" db="EMBL/GenBank/DDBJ databases">
        <title>Ladona fulva Genome sequencing and assembly.</title>
        <authorList>
            <person name="Murali S."/>
            <person name="Richards S."/>
            <person name="Bandaranaike D."/>
            <person name="Bellair M."/>
            <person name="Blankenburg K."/>
            <person name="Chao H."/>
            <person name="Dinh H."/>
            <person name="Doddapaneni H."/>
            <person name="Dugan-Rocha S."/>
            <person name="Elkadiri S."/>
            <person name="Gnanaolivu R."/>
            <person name="Hernandez B."/>
            <person name="Skinner E."/>
            <person name="Javaid M."/>
            <person name="Lee S."/>
            <person name="Li M."/>
            <person name="Ming W."/>
            <person name="Munidasa M."/>
            <person name="Muniz J."/>
            <person name="Nguyen L."/>
            <person name="Hughes D."/>
            <person name="Osuji N."/>
            <person name="Pu L.-L."/>
            <person name="Puazo M."/>
            <person name="Qu C."/>
            <person name="Quiroz J."/>
            <person name="Raj R."/>
            <person name="Weissenberger G."/>
            <person name="Xin Y."/>
            <person name="Zou X."/>
            <person name="Han Y."/>
            <person name="Worley K."/>
            <person name="Muzny D."/>
            <person name="Gibbs R."/>
        </authorList>
    </citation>
    <scope>NUCLEOTIDE SEQUENCE</scope>
    <source>
        <strain evidence="4">Sampled in the wild</strain>
    </source>
</reference>
<name>A0A8K0JTR3_LADFU</name>
<dbReference type="Proteomes" id="UP000792457">
    <property type="component" value="Unassembled WGS sequence"/>
</dbReference>
<feature type="compositionally biased region" description="Polar residues" evidence="2">
    <location>
        <begin position="232"/>
        <end position="243"/>
    </location>
</feature>
<dbReference type="GO" id="GO:0007095">
    <property type="term" value="P:mitotic G2 DNA damage checkpoint signaling"/>
    <property type="evidence" value="ECO:0007669"/>
    <property type="project" value="TreeGrafter"/>
</dbReference>
<feature type="domain" description="BRCT" evidence="3">
    <location>
        <begin position="146"/>
        <end position="192"/>
    </location>
</feature>
<evidence type="ECO:0000256" key="2">
    <source>
        <dbReference type="SAM" id="MobiDB-lite"/>
    </source>
</evidence>
<accession>A0A8K0JTR3</accession>
<feature type="region of interest" description="Disordered" evidence="2">
    <location>
        <begin position="225"/>
        <end position="248"/>
    </location>
</feature>
<dbReference type="InterPro" id="IPR036420">
    <property type="entry name" value="BRCT_dom_sf"/>
</dbReference>
<feature type="region of interest" description="Disordered" evidence="2">
    <location>
        <begin position="581"/>
        <end position="629"/>
    </location>
</feature>
<keyword evidence="1" id="KW-0677">Repeat</keyword>
<dbReference type="PANTHER" id="PTHR13561:SF20">
    <property type="entry name" value="DNA TOPOISOMERASE 2-BINDING PROTEIN 1"/>
    <property type="match status" value="1"/>
</dbReference>
<proteinExistence type="predicted"/>
<reference evidence="4" key="1">
    <citation type="submission" date="2013-04" db="EMBL/GenBank/DDBJ databases">
        <authorList>
            <person name="Qu J."/>
            <person name="Murali S.C."/>
            <person name="Bandaranaike D."/>
            <person name="Bellair M."/>
            <person name="Blankenburg K."/>
            <person name="Chao H."/>
            <person name="Dinh H."/>
            <person name="Doddapaneni H."/>
            <person name="Downs B."/>
            <person name="Dugan-Rocha S."/>
            <person name="Elkadiri S."/>
            <person name="Gnanaolivu R.D."/>
            <person name="Hernandez B."/>
            <person name="Javaid M."/>
            <person name="Jayaseelan J.C."/>
            <person name="Lee S."/>
            <person name="Li M."/>
            <person name="Ming W."/>
            <person name="Munidasa M."/>
            <person name="Muniz J."/>
            <person name="Nguyen L."/>
            <person name="Ongeri F."/>
            <person name="Osuji N."/>
            <person name="Pu L.-L."/>
            <person name="Puazo M."/>
            <person name="Qu C."/>
            <person name="Quiroz J."/>
            <person name="Raj R."/>
            <person name="Weissenberger G."/>
            <person name="Xin Y."/>
            <person name="Zou X."/>
            <person name="Han Y."/>
            <person name="Richards S."/>
            <person name="Worley K."/>
            <person name="Muzny D."/>
            <person name="Gibbs R."/>
        </authorList>
    </citation>
    <scope>NUCLEOTIDE SEQUENCE</scope>
    <source>
        <strain evidence="4">Sampled in the wild</strain>
    </source>
</reference>
<feature type="compositionally biased region" description="Low complexity" evidence="2">
    <location>
        <begin position="593"/>
        <end position="604"/>
    </location>
</feature>
<dbReference type="SUPFAM" id="SSF52113">
    <property type="entry name" value="BRCT domain"/>
    <property type="match status" value="2"/>
</dbReference>
<dbReference type="PANTHER" id="PTHR13561">
    <property type="entry name" value="DNA REPLICATION REGULATOR DPB11-RELATED"/>
    <property type="match status" value="1"/>
</dbReference>
<dbReference type="OrthoDB" id="6780797at2759"/>